<evidence type="ECO:0000313" key="3">
    <source>
        <dbReference type="Proteomes" id="UP000564496"/>
    </source>
</evidence>
<dbReference type="InterPro" id="IPR019921">
    <property type="entry name" value="Lucif-like_OxRdtase_Rv2161c"/>
</dbReference>
<feature type="domain" description="Luciferase-like" evidence="1">
    <location>
        <begin position="11"/>
        <end position="242"/>
    </location>
</feature>
<evidence type="ECO:0000313" key="2">
    <source>
        <dbReference type="EMBL" id="NYI77421.1"/>
    </source>
</evidence>
<dbReference type="InterPro" id="IPR011251">
    <property type="entry name" value="Luciferase-like_dom"/>
</dbReference>
<proteinExistence type="predicted"/>
<keyword evidence="3" id="KW-1185">Reference proteome</keyword>
<evidence type="ECO:0000259" key="1">
    <source>
        <dbReference type="Pfam" id="PF00296"/>
    </source>
</evidence>
<dbReference type="SUPFAM" id="SSF51679">
    <property type="entry name" value="Bacterial luciferase-like"/>
    <property type="match status" value="1"/>
</dbReference>
<dbReference type="Proteomes" id="UP000564496">
    <property type="component" value="Unassembled WGS sequence"/>
</dbReference>
<organism evidence="2 3">
    <name type="scientific">Nocardioides panzhihuensis</name>
    <dbReference type="NCBI Taxonomy" id="860243"/>
    <lineage>
        <taxon>Bacteria</taxon>
        <taxon>Bacillati</taxon>
        <taxon>Actinomycetota</taxon>
        <taxon>Actinomycetes</taxon>
        <taxon>Propionibacteriales</taxon>
        <taxon>Nocardioidaceae</taxon>
        <taxon>Nocardioides</taxon>
    </lineage>
</organism>
<dbReference type="PANTHER" id="PTHR30011:SF32">
    <property type="entry name" value="CONSERVED PROTEIN"/>
    <property type="match status" value="1"/>
</dbReference>
<dbReference type="InterPro" id="IPR036661">
    <property type="entry name" value="Luciferase-like_sf"/>
</dbReference>
<dbReference type="Pfam" id="PF00296">
    <property type="entry name" value="Bac_luciferase"/>
    <property type="match status" value="1"/>
</dbReference>
<dbReference type="InterPro" id="IPR051260">
    <property type="entry name" value="Diverse_substr_monoxygenases"/>
</dbReference>
<protein>
    <submittedName>
        <fullName evidence="2">Putative F420-dependent oxidoreductase</fullName>
    </submittedName>
</protein>
<accession>A0A7Z0IRZ7</accession>
<dbReference type="NCBIfam" id="TIGR03619">
    <property type="entry name" value="F420_Rv2161c"/>
    <property type="match status" value="1"/>
</dbReference>
<comment type="caution">
    <text evidence="2">The sequence shown here is derived from an EMBL/GenBank/DDBJ whole genome shotgun (WGS) entry which is preliminary data.</text>
</comment>
<reference evidence="2 3" key="1">
    <citation type="submission" date="2020-07" db="EMBL/GenBank/DDBJ databases">
        <title>Sequencing the genomes of 1000 actinobacteria strains.</title>
        <authorList>
            <person name="Klenk H.-P."/>
        </authorList>
    </citation>
    <scope>NUCLEOTIDE SEQUENCE [LARGE SCALE GENOMIC DNA]</scope>
    <source>
        <strain evidence="2 3">DSM 26487</strain>
    </source>
</reference>
<dbReference type="Gene3D" id="3.20.20.30">
    <property type="entry name" value="Luciferase-like domain"/>
    <property type="match status" value="1"/>
</dbReference>
<dbReference type="EMBL" id="JACBZR010000001">
    <property type="protein sequence ID" value="NYI77421.1"/>
    <property type="molecule type" value="Genomic_DNA"/>
</dbReference>
<dbReference type="AlphaFoldDB" id="A0A7Z0IRZ7"/>
<name>A0A7Z0IRZ7_9ACTN</name>
<gene>
    <name evidence="2" type="ORF">BJ988_002069</name>
</gene>
<dbReference type="GO" id="GO:0016705">
    <property type="term" value="F:oxidoreductase activity, acting on paired donors, with incorporation or reduction of molecular oxygen"/>
    <property type="evidence" value="ECO:0007669"/>
    <property type="project" value="InterPro"/>
</dbReference>
<dbReference type="RefSeq" id="WP_179657910.1">
    <property type="nucleotide sequence ID" value="NZ_JACBZR010000001.1"/>
</dbReference>
<sequence>MRFTYAEAMTQADYYAPLAQAAERAGYTSMTVADSLIYPEESDSTYPYTDTGDREFLHGKEFVEAFILCAHLFAVTETLRLTPFVVKLPVRPPVLAAKQASSLAFLSGNRLGLGVGLSPWPEDFAALGVDWKRRGKRMDECMDILRGLTAPAASPDGPDEEFFGYDGEFYKFEPLQQRPGPTEKIPLLVGGHADAALRRAVLKGDGWMHAGGDGEELDRLLVRLAEIRREEGDTRDDFEVHVISYDAYDLDGIKRLEEKGVTDCIVGFRDPYVKGPDPEPLEKKIKHLEWYGENIIAKAGQ</sequence>
<dbReference type="PANTHER" id="PTHR30011">
    <property type="entry name" value="ALKANESULFONATE MONOOXYGENASE-RELATED"/>
    <property type="match status" value="1"/>
</dbReference>